<proteinExistence type="predicted"/>
<dbReference type="InterPro" id="IPR011989">
    <property type="entry name" value="ARM-like"/>
</dbReference>
<sequence length="319" mass="35361">MQLADRGAASFVVQSMKQFLRCSDIQQQGCLLLSKLCIPKELAQQCCLLVMKSMEAFPDTAQLQKSACQAIEVLWRPGAQQQFLLTLGVVDAIKVLMERHTEHALQMVALNTLHTLLTRTVQQQRVEWNDAQELAAMRSLLGAVERNNEFQNDQNLESNHHHLQSRAWHAILVALNRGNGTSHFFACGGAATICKTLPAFIGQRSQIPSGLFRDKEKRLRLQTAAMAVFRVVCTDRHEWRHVRRGDADLILEAMSIDLPSSGLIKNCCGALGGLAVQPQWHEWLNGAGAATQALHALQALRVREFYEDDSETAAACAAG</sequence>
<accession>A0A812YBZ9</accession>
<dbReference type="AlphaFoldDB" id="A0A812YBZ9"/>
<dbReference type="SUPFAM" id="SSF48371">
    <property type="entry name" value="ARM repeat"/>
    <property type="match status" value="1"/>
</dbReference>
<reference evidence="1" key="1">
    <citation type="submission" date="2021-02" db="EMBL/GenBank/DDBJ databases">
        <authorList>
            <person name="Dougan E. K."/>
            <person name="Rhodes N."/>
            <person name="Thang M."/>
            <person name="Chan C."/>
        </authorList>
    </citation>
    <scope>NUCLEOTIDE SEQUENCE</scope>
</reference>
<gene>
    <name evidence="1" type="ORF">SNEC2469_LOCUS22709</name>
</gene>
<keyword evidence="2" id="KW-1185">Reference proteome</keyword>
<dbReference type="Proteomes" id="UP000601435">
    <property type="component" value="Unassembled WGS sequence"/>
</dbReference>
<evidence type="ECO:0000313" key="1">
    <source>
        <dbReference type="EMBL" id="CAE7776001.1"/>
    </source>
</evidence>
<dbReference type="EMBL" id="CAJNJA010041551">
    <property type="protein sequence ID" value="CAE7776001.1"/>
    <property type="molecule type" value="Genomic_DNA"/>
</dbReference>
<dbReference type="InterPro" id="IPR016024">
    <property type="entry name" value="ARM-type_fold"/>
</dbReference>
<organism evidence="1 2">
    <name type="scientific">Symbiodinium necroappetens</name>
    <dbReference type="NCBI Taxonomy" id="1628268"/>
    <lineage>
        <taxon>Eukaryota</taxon>
        <taxon>Sar</taxon>
        <taxon>Alveolata</taxon>
        <taxon>Dinophyceae</taxon>
        <taxon>Suessiales</taxon>
        <taxon>Symbiodiniaceae</taxon>
        <taxon>Symbiodinium</taxon>
    </lineage>
</organism>
<protein>
    <submittedName>
        <fullName evidence="1">Uncharacterized protein</fullName>
    </submittedName>
</protein>
<name>A0A812YBZ9_9DINO</name>
<dbReference type="OrthoDB" id="10268096at2759"/>
<evidence type="ECO:0000313" key="2">
    <source>
        <dbReference type="Proteomes" id="UP000601435"/>
    </source>
</evidence>
<comment type="caution">
    <text evidence="1">The sequence shown here is derived from an EMBL/GenBank/DDBJ whole genome shotgun (WGS) entry which is preliminary data.</text>
</comment>
<dbReference type="Gene3D" id="1.25.10.10">
    <property type="entry name" value="Leucine-rich Repeat Variant"/>
    <property type="match status" value="1"/>
</dbReference>